<name>A0A3S3QUA1_9BACT</name>
<sequence length="43" mass="5109">MRSTPVTCTQRQEQTLRELDRIRVVANEPATTRHLTRGRSRMR</sequence>
<reference evidence="1 2" key="1">
    <citation type="submission" date="2017-01" db="EMBL/GenBank/DDBJ databases">
        <title>The cable genome- insights into the physiology and evolution of filamentous bacteria capable of sulfide oxidation via long distance electron transfer.</title>
        <authorList>
            <person name="Schreiber L."/>
            <person name="Bjerg J.T."/>
            <person name="Boggild A."/>
            <person name="Van De Vossenberg J."/>
            <person name="Meysman F."/>
            <person name="Nielsen L.P."/>
            <person name="Schramm A."/>
            <person name="Kjeldsen K.U."/>
        </authorList>
    </citation>
    <scope>NUCLEOTIDE SEQUENCE [LARGE SCALE GENOMIC DNA]</scope>
    <source>
        <strain evidence="1">MCF</strain>
    </source>
</reference>
<evidence type="ECO:0000313" key="1">
    <source>
        <dbReference type="EMBL" id="RWX47918.1"/>
    </source>
</evidence>
<comment type="caution">
    <text evidence="1">The sequence shown here is derived from an EMBL/GenBank/DDBJ whole genome shotgun (WGS) entry which is preliminary data.</text>
</comment>
<evidence type="ECO:0000313" key="2">
    <source>
        <dbReference type="Proteomes" id="UP000287853"/>
    </source>
</evidence>
<gene>
    <name evidence="1" type="ORF">H206_05493</name>
</gene>
<dbReference type="AlphaFoldDB" id="A0A3S3QUA1"/>
<keyword evidence="2" id="KW-1185">Reference proteome</keyword>
<proteinExistence type="predicted"/>
<accession>A0A3S3QUA1</accession>
<organism evidence="1 2">
    <name type="scientific">Candidatus Electrothrix aarhusensis</name>
    <dbReference type="NCBI Taxonomy" id="1859131"/>
    <lineage>
        <taxon>Bacteria</taxon>
        <taxon>Pseudomonadati</taxon>
        <taxon>Thermodesulfobacteriota</taxon>
        <taxon>Desulfobulbia</taxon>
        <taxon>Desulfobulbales</taxon>
        <taxon>Desulfobulbaceae</taxon>
        <taxon>Candidatus Electrothrix</taxon>
    </lineage>
</organism>
<protein>
    <submittedName>
        <fullName evidence="1">Uncharacterized protein</fullName>
    </submittedName>
</protein>
<dbReference type="Proteomes" id="UP000287853">
    <property type="component" value="Unassembled WGS sequence"/>
</dbReference>
<dbReference type="EMBL" id="MTKO01000015">
    <property type="protein sequence ID" value="RWX47918.1"/>
    <property type="molecule type" value="Genomic_DNA"/>
</dbReference>